<dbReference type="InterPro" id="IPR031035">
    <property type="entry name" value="PatC_TenC_TruC"/>
</dbReference>
<feature type="region of interest" description="Disordered" evidence="1">
    <location>
        <begin position="1"/>
        <end position="23"/>
    </location>
</feature>
<sequence length="67" mass="7868">MTTEKKTETTPKTSGDRPEKKKPVKYKFQQDTLTTGLSDYGFWAHQVTKERAKLPEVDPPFRRGRIW</sequence>
<dbReference type="AlphaFoldDB" id="A0A977KW43"/>
<gene>
    <name evidence="2" type="ORF">KA717_28485</name>
</gene>
<proteinExistence type="predicted"/>
<dbReference type="NCBIfam" id="TIGR04447">
    <property type="entry name" value="PatC_TenC_TruC"/>
    <property type="match status" value="1"/>
</dbReference>
<evidence type="ECO:0000256" key="1">
    <source>
        <dbReference type="SAM" id="MobiDB-lite"/>
    </source>
</evidence>
<name>A0A977KW43_9CYAN</name>
<reference evidence="2" key="1">
    <citation type="submission" date="2021-04" db="EMBL/GenBank/DDBJ databases">
        <title>Genome sequence of Woronichinia naegeliana from Washington state freshwater lake bloom.</title>
        <authorList>
            <person name="Dreher T.W."/>
        </authorList>
    </citation>
    <scope>NUCLEOTIDE SEQUENCE</scope>
    <source>
        <strain evidence="2">WA131</strain>
    </source>
</reference>
<dbReference type="Proteomes" id="UP001065613">
    <property type="component" value="Chromosome"/>
</dbReference>
<accession>A0A977KW43</accession>
<evidence type="ECO:0000313" key="2">
    <source>
        <dbReference type="EMBL" id="UXE59660.1"/>
    </source>
</evidence>
<dbReference type="KEGG" id="wna:KA717_28485"/>
<organism evidence="2">
    <name type="scientific">Woronichinia naegeliana WA131</name>
    <dbReference type="NCBI Taxonomy" id="2824559"/>
    <lineage>
        <taxon>Bacteria</taxon>
        <taxon>Bacillati</taxon>
        <taxon>Cyanobacteriota</taxon>
        <taxon>Cyanophyceae</taxon>
        <taxon>Synechococcales</taxon>
        <taxon>Coelosphaeriaceae</taxon>
        <taxon>Woronichinia</taxon>
    </lineage>
</organism>
<protein>
    <submittedName>
        <fullName evidence="2">Cyanobactin biosynthesis PatC/TenC/TruC family protein</fullName>
    </submittedName>
</protein>
<dbReference type="EMBL" id="CP073041">
    <property type="protein sequence ID" value="UXE59660.1"/>
    <property type="molecule type" value="Genomic_DNA"/>
</dbReference>
<feature type="compositionally biased region" description="Basic and acidic residues" evidence="1">
    <location>
        <begin position="1"/>
        <end position="21"/>
    </location>
</feature>